<evidence type="ECO:0000256" key="5">
    <source>
        <dbReference type="ARBA" id="ARBA00022832"/>
    </source>
</evidence>
<evidence type="ECO:0000256" key="1">
    <source>
        <dbReference type="ARBA" id="ARBA00003761"/>
    </source>
</evidence>
<proteinExistence type="predicted"/>
<dbReference type="PRINTS" id="PR01071">
    <property type="entry name" value="ACOABIOTINCC"/>
</dbReference>
<dbReference type="FunFam" id="2.40.50.100:FF:000003">
    <property type="entry name" value="Acetyl-CoA carboxylase biotin carboxyl carrier protein"/>
    <property type="match status" value="1"/>
</dbReference>
<gene>
    <name evidence="12" type="ORF">SAMN05421751_101256</name>
</gene>
<evidence type="ECO:0000256" key="8">
    <source>
        <dbReference type="ARBA" id="ARBA00023267"/>
    </source>
</evidence>
<evidence type="ECO:0000256" key="9">
    <source>
        <dbReference type="RuleBase" id="RU364072"/>
    </source>
</evidence>
<dbReference type="PROSITE" id="PS00188">
    <property type="entry name" value="BIOTIN"/>
    <property type="match status" value="1"/>
</dbReference>
<dbReference type="PANTHER" id="PTHR45266:SF3">
    <property type="entry name" value="OXALOACETATE DECARBOXYLASE ALPHA CHAIN"/>
    <property type="match status" value="1"/>
</dbReference>
<name>A0A1H5S1K0_9RHOB</name>
<dbReference type="InterPro" id="IPR050709">
    <property type="entry name" value="Biotin_Carboxyl_Carrier/Decarb"/>
</dbReference>
<dbReference type="InterPro" id="IPR001882">
    <property type="entry name" value="Biotin_BS"/>
</dbReference>
<dbReference type="UniPathway" id="UPA00094"/>
<evidence type="ECO:0000256" key="10">
    <source>
        <dbReference type="SAM" id="MobiDB-lite"/>
    </source>
</evidence>
<evidence type="ECO:0000256" key="2">
    <source>
        <dbReference type="ARBA" id="ARBA00005194"/>
    </source>
</evidence>
<dbReference type="Gene3D" id="2.40.50.100">
    <property type="match status" value="1"/>
</dbReference>
<accession>A0A1H5S1K0</accession>
<reference evidence="12 13" key="1">
    <citation type="submission" date="2016-10" db="EMBL/GenBank/DDBJ databases">
        <authorList>
            <person name="de Groot N.N."/>
        </authorList>
    </citation>
    <scope>NUCLEOTIDE SEQUENCE [LARGE SCALE GENOMIC DNA]</scope>
    <source>
        <strain evidence="12 13">DSM 23413</strain>
    </source>
</reference>
<sequence length="168" mass="17375">MTENRHEADVAFIKALAELLRENDLAELRVKRDYGEDDSLDVRVSRVASTAAAPVQVAVPAAAPAPAPAAAAPAPAAEAPAPAASDDPANHPGAVTSPMVGTVYMQPEPGADPFITVGQHVNEGDTLLIVEAMKTMNQIPAPRAGTVKRILVEDGAAVEFGTPLVIIE</sequence>
<dbReference type="AlphaFoldDB" id="A0A1H5S1K0"/>
<keyword evidence="4 9" id="KW-0444">Lipid biosynthesis</keyword>
<dbReference type="EMBL" id="FNVD01000001">
    <property type="protein sequence ID" value="SEF43717.1"/>
    <property type="molecule type" value="Genomic_DNA"/>
</dbReference>
<evidence type="ECO:0000313" key="12">
    <source>
        <dbReference type="EMBL" id="SEF43717.1"/>
    </source>
</evidence>
<dbReference type="Proteomes" id="UP000236742">
    <property type="component" value="Unassembled WGS sequence"/>
</dbReference>
<dbReference type="GO" id="GO:0006633">
    <property type="term" value="P:fatty acid biosynthetic process"/>
    <property type="evidence" value="ECO:0007669"/>
    <property type="project" value="UniProtKB-UniPathway"/>
</dbReference>
<dbReference type="NCBIfam" id="TIGR00531">
    <property type="entry name" value="BCCP"/>
    <property type="match status" value="1"/>
</dbReference>
<comment type="pathway">
    <text evidence="2 9">Lipid metabolism; fatty acid biosynthesis.</text>
</comment>
<dbReference type="PROSITE" id="PS50968">
    <property type="entry name" value="BIOTINYL_LIPOYL"/>
    <property type="match status" value="1"/>
</dbReference>
<dbReference type="InterPro" id="IPR011053">
    <property type="entry name" value="Single_hybrid_motif"/>
</dbReference>
<comment type="function">
    <text evidence="1 9">This protein is a component of the acetyl coenzyme A carboxylase complex; first, biotin carboxylase catalyzes the carboxylation of the carrier protein and then the transcarboxylase transfers the carboxyl group to form malonyl-CoA.</text>
</comment>
<dbReference type="RefSeq" id="WP_104006290.1">
    <property type="nucleotide sequence ID" value="NZ_FNVD01000001.1"/>
</dbReference>
<dbReference type="OrthoDB" id="9811735at2"/>
<keyword evidence="13" id="KW-1185">Reference proteome</keyword>
<evidence type="ECO:0000256" key="4">
    <source>
        <dbReference type="ARBA" id="ARBA00022516"/>
    </source>
</evidence>
<keyword evidence="7 9" id="KW-0275">Fatty acid biosynthesis</keyword>
<dbReference type="GO" id="GO:0003989">
    <property type="term" value="F:acetyl-CoA carboxylase activity"/>
    <property type="evidence" value="ECO:0007669"/>
    <property type="project" value="InterPro"/>
</dbReference>
<evidence type="ECO:0000313" key="13">
    <source>
        <dbReference type="Proteomes" id="UP000236742"/>
    </source>
</evidence>
<evidence type="ECO:0000259" key="11">
    <source>
        <dbReference type="PROSITE" id="PS50968"/>
    </source>
</evidence>
<dbReference type="SUPFAM" id="SSF51230">
    <property type="entry name" value="Single hybrid motif"/>
    <property type="match status" value="1"/>
</dbReference>
<protein>
    <recommendedName>
        <fullName evidence="3 9">Biotin carboxyl carrier protein of acetyl-CoA carboxylase</fullName>
    </recommendedName>
</protein>
<dbReference type="Pfam" id="PF00364">
    <property type="entry name" value="Biotin_lipoyl"/>
    <property type="match status" value="1"/>
</dbReference>
<dbReference type="CDD" id="cd06850">
    <property type="entry name" value="biotinyl_domain"/>
    <property type="match status" value="1"/>
</dbReference>
<evidence type="ECO:0000256" key="6">
    <source>
        <dbReference type="ARBA" id="ARBA00023098"/>
    </source>
</evidence>
<organism evidence="12 13">
    <name type="scientific">Jhaorihella thermophila</name>
    <dbReference type="NCBI Taxonomy" id="488547"/>
    <lineage>
        <taxon>Bacteria</taxon>
        <taxon>Pseudomonadati</taxon>
        <taxon>Pseudomonadota</taxon>
        <taxon>Alphaproteobacteria</taxon>
        <taxon>Rhodobacterales</taxon>
        <taxon>Paracoccaceae</taxon>
        <taxon>Jhaorihella</taxon>
    </lineage>
</organism>
<keyword evidence="8 9" id="KW-0092">Biotin</keyword>
<dbReference type="GO" id="GO:0009317">
    <property type="term" value="C:acetyl-CoA carboxylase complex"/>
    <property type="evidence" value="ECO:0007669"/>
    <property type="project" value="InterPro"/>
</dbReference>
<keyword evidence="5 9" id="KW-0276">Fatty acid metabolism</keyword>
<evidence type="ECO:0000256" key="3">
    <source>
        <dbReference type="ARBA" id="ARBA00017562"/>
    </source>
</evidence>
<dbReference type="InterPro" id="IPR000089">
    <property type="entry name" value="Biotin_lipoyl"/>
</dbReference>
<feature type="region of interest" description="Disordered" evidence="10">
    <location>
        <begin position="62"/>
        <end position="98"/>
    </location>
</feature>
<keyword evidence="6 9" id="KW-0443">Lipid metabolism</keyword>
<feature type="compositionally biased region" description="Low complexity" evidence="10">
    <location>
        <begin position="62"/>
        <end position="84"/>
    </location>
</feature>
<evidence type="ECO:0000256" key="7">
    <source>
        <dbReference type="ARBA" id="ARBA00023160"/>
    </source>
</evidence>
<dbReference type="PANTHER" id="PTHR45266">
    <property type="entry name" value="OXALOACETATE DECARBOXYLASE ALPHA CHAIN"/>
    <property type="match status" value="1"/>
</dbReference>
<dbReference type="InterPro" id="IPR001249">
    <property type="entry name" value="AcCoA_biotinCC"/>
</dbReference>
<feature type="domain" description="Lipoyl-binding" evidence="11">
    <location>
        <begin position="92"/>
        <end position="168"/>
    </location>
</feature>